<dbReference type="eggNOG" id="ENOG5032T9F">
    <property type="taxonomic scope" value="Bacteria"/>
</dbReference>
<keyword evidence="3" id="KW-1185">Reference proteome</keyword>
<proteinExistence type="predicted"/>
<protein>
    <recommendedName>
        <fullName evidence="1">DUF4145 domain-containing protein</fullName>
    </recommendedName>
</protein>
<organism evidence="2 3">
    <name type="scientific">Trabulsiella guamensis ATCC 49490</name>
    <dbReference type="NCBI Taxonomy" id="1005994"/>
    <lineage>
        <taxon>Bacteria</taxon>
        <taxon>Pseudomonadati</taxon>
        <taxon>Pseudomonadota</taxon>
        <taxon>Gammaproteobacteria</taxon>
        <taxon>Enterobacterales</taxon>
        <taxon>Enterobacteriaceae</taxon>
        <taxon>Trabulsiella</taxon>
    </lineage>
</organism>
<gene>
    <name evidence="2" type="ORF">GTGU_00160</name>
</gene>
<dbReference type="InterPro" id="IPR025285">
    <property type="entry name" value="DUF4145"/>
</dbReference>
<name>A0A085ASE3_9ENTR</name>
<dbReference type="Pfam" id="PF13643">
    <property type="entry name" value="DUF4145"/>
    <property type="match status" value="1"/>
</dbReference>
<accession>A0A085ASE3</accession>
<comment type="caution">
    <text evidence="2">The sequence shown here is derived from an EMBL/GenBank/DDBJ whole genome shotgun (WGS) entry which is preliminary data.</text>
</comment>
<dbReference type="EMBL" id="JMTB01000010">
    <property type="protein sequence ID" value="KFC13138.1"/>
    <property type="molecule type" value="Genomic_DNA"/>
</dbReference>
<dbReference type="AlphaFoldDB" id="A0A085ASE3"/>
<feature type="domain" description="DUF4145" evidence="1">
    <location>
        <begin position="141"/>
        <end position="211"/>
    </location>
</feature>
<evidence type="ECO:0000313" key="3">
    <source>
        <dbReference type="Proteomes" id="UP000028630"/>
    </source>
</evidence>
<reference evidence="3" key="1">
    <citation type="submission" date="2014-05" db="EMBL/GenBank/DDBJ databases">
        <title>ATOL: Assembling a taxonomically balanced genome-scale reconstruction of the evolutionary history of the Enterobacteriaceae.</title>
        <authorList>
            <person name="Plunkett G. III"/>
            <person name="Neeno-Eckwall E.C."/>
            <person name="Glasner J.D."/>
            <person name="Perna N.T."/>
        </authorList>
    </citation>
    <scope>NUCLEOTIDE SEQUENCE [LARGE SCALE GENOMIC DNA]</scope>
    <source>
        <strain evidence="3">ATCC 49490</strain>
    </source>
</reference>
<dbReference type="Proteomes" id="UP000028630">
    <property type="component" value="Unassembled WGS sequence"/>
</dbReference>
<evidence type="ECO:0000313" key="2">
    <source>
        <dbReference type="EMBL" id="KFC13138.1"/>
    </source>
</evidence>
<evidence type="ECO:0000259" key="1">
    <source>
        <dbReference type="Pfam" id="PF13643"/>
    </source>
</evidence>
<sequence length="230" mass="26455">MYTQKVKCPHCLHRTEISIKEVTEYASRKPATENTIYPNLGPRVNIITEASTVSAYSTAFCNECNKPMMIAFECSIAQLSDMKKAAHEKQWLLTDLKPTSVKIYPELKQPDDSPYYPEKIRGLFVELQENIKMKRNAPFIVVGCRSVLEVALRELGFDDGNLLSRIKQARENGILTESMKNWAHRIRMDGNEAVHELDASDEQAKEFVDFLRLFLEITFVLPVRIKEQQK</sequence>
<dbReference type="RefSeq" id="WP_038153455.1">
    <property type="nucleotide sequence ID" value="NZ_JMTB01000010.1"/>
</dbReference>